<evidence type="ECO:0000313" key="4">
    <source>
        <dbReference type="EMBL" id="MFK4443342.1"/>
    </source>
</evidence>
<dbReference type="Gene3D" id="3.90.25.10">
    <property type="entry name" value="UDP-galactose 4-epimerase, domain 1"/>
    <property type="match status" value="1"/>
</dbReference>
<protein>
    <recommendedName>
        <fullName evidence="3">NmrA-like domain-containing protein</fullName>
    </recommendedName>
</protein>
<dbReference type="PANTHER" id="PTHR47706">
    <property type="entry name" value="NMRA-LIKE FAMILY PROTEIN"/>
    <property type="match status" value="1"/>
</dbReference>
<keyword evidence="1" id="KW-0521">NADP</keyword>
<reference evidence="4 5" key="2">
    <citation type="submission" date="2024-11" db="EMBL/GenBank/DDBJ databases">
        <title>Using genomics to understand microbial adaptation to soil warming.</title>
        <authorList>
            <person name="Deangelis K.M. PhD."/>
        </authorList>
    </citation>
    <scope>NUCLEOTIDE SEQUENCE [LARGE SCALE GENOMIC DNA]</scope>
    <source>
        <strain evidence="4 5">GAS97</strain>
    </source>
</reference>
<name>A0ABW8MIM0_9BURK</name>
<dbReference type="PANTHER" id="PTHR47706:SF6">
    <property type="entry name" value="NMRA-LIKE FAMILY PROTEIN (AFU_ORTHOLOGUE AFUA_6G00280)"/>
    <property type="match status" value="1"/>
</dbReference>
<proteinExistence type="predicted"/>
<keyword evidence="5" id="KW-1185">Reference proteome</keyword>
<dbReference type="CDD" id="cd05259">
    <property type="entry name" value="PCBER_SDR_a"/>
    <property type="match status" value="1"/>
</dbReference>
<keyword evidence="2" id="KW-0560">Oxidoreductase</keyword>
<reference evidence="4 5" key="1">
    <citation type="submission" date="2024-10" db="EMBL/GenBank/DDBJ databases">
        <authorList>
            <person name="Deangelis K."/>
            <person name="Huntemann M."/>
            <person name="Clum A."/>
            <person name="Wang J."/>
            <person name="Palaniappan K."/>
            <person name="Ritter S."/>
            <person name="Chen I.-M."/>
            <person name="Stamatis D."/>
            <person name="Reddy T."/>
            <person name="O'Malley R."/>
            <person name="Daum C."/>
            <person name="Ng V."/>
            <person name="Ivanova N."/>
            <person name="Kyrpides N."/>
            <person name="Woyke T."/>
        </authorList>
    </citation>
    <scope>NUCLEOTIDE SEQUENCE [LARGE SCALE GENOMIC DNA]</scope>
    <source>
        <strain evidence="4 5">GAS97</strain>
    </source>
</reference>
<dbReference type="InterPro" id="IPR051609">
    <property type="entry name" value="NmrA/Isoflavone_reductase-like"/>
</dbReference>
<dbReference type="InterPro" id="IPR036291">
    <property type="entry name" value="NAD(P)-bd_dom_sf"/>
</dbReference>
<evidence type="ECO:0000313" key="5">
    <source>
        <dbReference type="Proteomes" id="UP001620514"/>
    </source>
</evidence>
<dbReference type="RefSeq" id="WP_404607962.1">
    <property type="nucleotide sequence ID" value="NZ_JBIYDN010000009.1"/>
</dbReference>
<dbReference type="InterPro" id="IPR008030">
    <property type="entry name" value="NmrA-like"/>
</dbReference>
<evidence type="ECO:0000256" key="2">
    <source>
        <dbReference type="ARBA" id="ARBA00023002"/>
    </source>
</evidence>
<evidence type="ECO:0000256" key="1">
    <source>
        <dbReference type="ARBA" id="ARBA00022857"/>
    </source>
</evidence>
<evidence type="ECO:0000259" key="3">
    <source>
        <dbReference type="Pfam" id="PF05368"/>
    </source>
</evidence>
<dbReference type="Pfam" id="PF05368">
    <property type="entry name" value="NmrA"/>
    <property type="match status" value="1"/>
</dbReference>
<feature type="domain" description="NmrA-like" evidence="3">
    <location>
        <begin position="6"/>
        <end position="274"/>
    </location>
</feature>
<dbReference type="Proteomes" id="UP001620514">
    <property type="component" value="Unassembled WGS sequence"/>
</dbReference>
<dbReference type="InterPro" id="IPR045312">
    <property type="entry name" value="PCBER-like"/>
</dbReference>
<sequence>MSHANSILVLGAGELGMAMLRSLARRAGETPGVSIAALLRPSTIDSQYPARQKDIAELRSLGIGLLPGDLAGQSEESLAAVFERFHTVISCTGFVGGSGVQRKLARAVLKAGVKRYFPWQFGVDYDVIGRGSPQDLFDEQLDVRDLLRSQDQTEWVIVSAGMFTSFLFEPSFGVVDLGQKTVNALGSWDNGVTVTTADDIGALTTEIVFARPRIVDQIVYIAGDTITYRQLADTVDELLSLNVRRSEWSVPELKRVLAKDPDNSIKKYRAVFAEGRGVAWDKSQTFNAQRGIKACGLEDWMRANLLANEPVALADVGHR</sequence>
<dbReference type="Gene3D" id="3.40.50.720">
    <property type="entry name" value="NAD(P)-binding Rossmann-like Domain"/>
    <property type="match status" value="1"/>
</dbReference>
<organism evidence="4 5">
    <name type="scientific">Caballeronia udeis</name>
    <dbReference type="NCBI Taxonomy" id="1232866"/>
    <lineage>
        <taxon>Bacteria</taxon>
        <taxon>Pseudomonadati</taxon>
        <taxon>Pseudomonadota</taxon>
        <taxon>Betaproteobacteria</taxon>
        <taxon>Burkholderiales</taxon>
        <taxon>Burkholderiaceae</taxon>
        <taxon>Caballeronia</taxon>
    </lineage>
</organism>
<gene>
    <name evidence="4" type="ORF">ABH943_003364</name>
</gene>
<dbReference type="SUPFAM" id="SSF51735">
    <property type="entry name" value="NAD(P)-binding Rossmann-fold domains"/>
    <property type="match status" value="1"/>
</dbReference>
<comment type="caution">
    <text evidence="4">The sequence shown here is derived from an EMBL/GenBank/DDBJ whole genome shotgun (WGS) entry which is preliminary data.</text>
</comment>
<accession>A0ABW8MIM0</accession>
<dbReference type="EMBL" id="JBIYDN010000009">
    <property type="protein sequence ID" value="MFK4443342.1"/>
    <property type="molecule type" value="Genomic_DNA"/>
</dbReference>